<name>A0A5N3XN94_MUNRE</name>
<dbReference type="InterPro" id="IPR011009">
    <property type="entry name" value="Kinase-like_dom_sf"/>
</dbReference>
<evidence type="ECO:0000256" key="1">
    <source>
        <dbReference type="ARBA" id="ARBA00022741"/>
    </source>
</evidence>
<dbReference type="InterPro" id="IPR050122">
    <property type="entry name" value="RTK"/>
</dbReference>
<feature type="compositionally biased region" description="Low complexity" evidence="4">
    <location>
        <begin position="779"/>
        <end position="791"/>
    </location>
</feature>
<accession>A0A5N3XN94</accession>
<dbReference type="AlphaFoldDB" id="A0A5N3XN94"/>
<comment type="caution">
    <text evidence="6">The sequence shown here is derived from an EMBL/GenBank/DDBJ whole genome shotgun (WGS) entry which is preliminary data.</text>
</comment>
<feature type="domain" description="Tyrosine-protein kinase catalytic" evidence="5">
    <location>
        <begin position="481"/>
        <end position="670"/>
    </location>
</feature>
<organism evidence="6 7">
    <name type="scientific">Muntiacus reevesi</name>
    <name type="common">Reeves' muntjac</name>
    <name type="synonym">Cervus reevesi</name>
    <dbReference type="NCBI Taxonomy" id="9886"/>
    <lineage>
        <taxon>Eukaryota</taxon>
        <taxon>Metazoa</taxon>
        <taxon>Chordata</taxon>
        <taxon>Craniata</taxon>
        <taxon>Vertebrata</taxon>
        <taxon>Euteleostomi</taxon>
        <taxon>Mammalia</taxon>
        <taxon>Eutheria</taxon>
        <taxon>Laurasiatheria</taxon>
        <taxon>Artiodactyla</taxon>
        <taxon>Ruminantia</taxon>
        <taxon>Pecora</taxon>
        <taxon>Cervidae</taxon>
        <taxon>Muntiacinae</taxon>
        <taxon>Muntiacus</taxon>
    </lineage>
</organism>
<evidence type="ECO:0000313" key="6">
    <source>
        <dbReference type="EMBL" id="KAB0374543.1"/>
    </source>
</evidence>
<feature type="region of interest" description="Disordered" evidence="4">
    <location>
        <begin position="201"/>
        <end position="263"/>
    </location>
</feature>
<dbReference type="InterPro" id="IPR001245">
    <property type="entry name" value="Ser-Thr/Tyr_kinase_cat_dom"/>
</dbReference>
<keyword evidence="7" id="KW-1185">Reference proteome</keyword>
<dbReference type="GO" id="GO:0045664">
    <property type="term" value="P:regulation of neuron differentiation"/>
    <property type="evidence" value="ECO:0007669"/>
    <property type="project" value="TreeGrafter"/>
</dbReference>
<dbReference type="SMART" id="SM00219">
    <property type="entry name" value="TyrKc"/>
    <property type="match status" value="1"/>
</dbReference>
<dbReference type="GO" id="GO:0004714">
    <property type="term" value="F:transmembrane receptor protein tyrosine kinase activity"/>
    <property type="evidence" value="ECO:0007669"/>
    <property type="project" value="TreeGrafter"/>
</dbReference>
<dbReference type="GO" id="GO:0005524">
    <property type="term" value="F:ATP binding"/>
    <property type="evidence" value="ECO:0007669"/>
    <property type="project" value="UniProtKB-KW"/>
</dbReference>
<keyword evidence="3" id="KW-0675">Receptor</keyword>
<dbReference type="GO" id="GO:0007169">
    <property type="term" value="P:cell surface receptor protein tyrosine kinase signaling pathway"/>
    <property type="evidence" value="ECO:0007669"/>
    <property type="project" value="TreeGrafter"/>
</dbReference>
<dbReference type="PANTHER" id="PTHR24416:SF294">
    <property type="entry name" value="LEUKOCYTE TYROSINE KINASE RECEPTOR"/>
    <property type="match status" value="1"/>
</dbReference>
<dbReference type="SUPFAM" id="SSF56112">
    <property type="entry name" value="Protein kinase-like (PK-like)"/>
    <property type="match status" value="1"/>
</dbReference>
<evidence type="ECO:0000256" key="2">
    <source>
        <dbReference type="ARBA" id="ARBA00022840"/>
    </source>
</evidence>
<dbReference type="PANTHER" id="PTHR24416">
    <property type="entry name" value="TYROSINE-PROTEIN KINASE RECEPTOR"/>
    <property type="match status" value="1"/>
</dbReference>
<dbReference type="InterPro" id="IPR020635">
    <property type="entry name" value="Tyr_kinase_cat_dom"/>
</dbReference>
<evidence type="ECO:0000256" key="4">
    <source>
        <dbReference type="SAM" id="MobiDB-lite"/>
    </source>
</evidence>
<dbReference type="GO" id="GO:0005886">
    <property type="term" value="C:plasma membrane"/>
    <property type="evidence" value="ECO:0007669"/>
    <property type="project" value="TreeGrafter"/>
</dbReference>
<gene>
    <name evidence="6" type="ORF">FD755_013035</name>
</gene>
<evidence type="ECO:0000259" key="5">
    <source>
        <dbReference type="SMART" id="SM00219"/>
    </source>
</evidence>
<sequence>MVGKDWGGLDQKVNSGSSLAVSGTISPILVLAAPSPWDPSITILGSSFEPASPLNPPGTEGRWVFSICRARSWLGPSLAAVWISAHGASGSKGAKNHLSLAHGIFVSAVFSFGCGRAVLHPYPRGAAGRGGLGGPGPPAIEPPAGRRWEIFGAAEERAATNGMEGVPGSWRWAGGGGDGGGATYVFPLRTGEPRPLLVAAAGGSRASLKRQDRGGLRPPTGGRASSPRGQPPRVSRQVQGAAERRGPPTVPAGGSARKGWGQPGNAEVGAKLGWVAAGGFAGGGGTFRCTLEEGSGAALRFLAGSDASETDIPWTDEERVVFVIHHNSEFCLQLLAVLLLIVMESHGEVEIRLNLNCCLCLLKICQCQAELQLANCMCPEGMELTADNVTCMEEFPNGEPAHPLRPLILMVAVMVVLTLSLPTVCGLQISKLHISTMRTIPNPYYFQVRVGPAYRGTGAVKEALDPQGPFPRPNHPLPFNLPFCRALARGVFGEAYKGLVIGLPGDPSLLQVTIKTLPELCCPQDGLNFLTEALIMGSAIRTSEYCECIRATSGLILLELVSGGDMKGFLSQVKTSGRDIAEGCHHLEENHFIHWNCLLSCTGFSQVAKIGDFCMQAISTGISLGYIPYPGCSSQEVLTVCVMGQEVYYDSVLTASAEPCPRFASILEHLQYSTQVEPLLLYLPIKEPCCAEFTPFSGMNPSWGRKALGSLSLGGLRSPQAQELSLGRLKNLGGSLLGPQLPFGLKSPESRSNQPWNLWNLTCGSWVPQGPKGEDSGTDGDSSSLHSSPGF</sequence>
<evidence type="ECO:0000256" key="3">
    <source>
        <dbReference type="ARBA" id="ARBA00023170"/>
    </source>
</evidence>
<protein>
    <recommendedName>
        <fullName evidence="5">Tyrosine-protein kinase catalytic domain-containing protein</fullName>
    </recommendedName>
</protein>
<keyword evidence="1" id="KW-0547">Nucleotide-binding</keyword>
<dbReference type="Proteomes" id="UP000326062">
    <property type="component" value="Chromosome 8"/>
</dbReference>
<dbReference type="Gene3D" id="3.30.200.20">
    <property type="entry name" value="Phosphorylase Kinase, domain 1"/>
    <property type="match status" value="1"/>
</dbReference>
<dbReference type="GO" id="GO:0042127">
    <property type="term" value="P:regulation of cell population proliferation"/>
    <property type="evidence" value="ECO:0007669"/>
    <property type="project" value="TreeGrafter"/>
</dbReference>
<feature type="region of interest" description="Disordered" evidence="4">
    <location>
        <begin position="769"/>
        <end position="791"/>
    </location>
</feature>
<dbReference type="Pfam" id="PF07714">
    <property type="entry name" value="PK_Tyr_Ser-Thr"/>
    <property type="match status" value="1"/>
</dbReference>
<proteinExistence type="predicted"/>
<keyword evidence="2" id="KW-0067">ATP-binding</keyword>
<reference evidence="6 7" key="1">
    <citation type="submission" date="2019-06" db="EMBL/GenBank/DDBJ databases">
        <title>Discovery of a novel chromosome fission-fusion reversal in muntjac.</title>
        <authorList>
            <person name="Mudd A.B."/>
            <person name="Bredeson J.V."/>
            <person name="Baum R."/>
            <person name="Hockemeyer D."/>
            <person name="Rokhsar D.S."/>
        </authorList>
    </citation>
    <scope>NUCLEOTIDE SEQUENCE [LARGE SCALE GENOMIC DNA]</scope>
    <source>
        <strain evidence="6">UCam_UCB_Mr</strain>
        <tissue evidence="6">Fibroblast cell line</tissue>
    </source>
</reference>
<dbReference type="EMBL" id="VCEB01000007">
    <property type="protein sequence ID" value="KAB0374543.1"/>
    <property type="molecule type" value="Genomic_DNA"/>
</dbReference>
<dbReference type="GO" id="GO:0043235">
    <property type="term" value="C:receptor complex"/>
    <property type="evidence" value="ECO:0007669"/>
    <property type="project" value="TreeGrafter"/>
</dbReference>
<evidence type="ECO:0000313" key="7">
    <source>
        <dbReference type="Proteomes" id="UP000326062"/>
    </source>
</evidence>